<keyword evidence="2" id="KW-1185">Reference proteome</keyword>
<comment type="caution">
    <text evidence="1">The sequence shown here is derived from an EMBL/GenBank/DDBJ whole genome shotgun (WGS) entry which is preliminary data.</text>
</comment>
<dbReference type="Proteomes" id="UP001157502">
    <property type="component" value="Chromosome 2"/>
</dbReference>
<organism evidence="1 2">
    <name type="scientific">Dallia pectoralis</name>
    <name type="common">Alaska blackfish</name>
    <dbReference type="NCBI Taxonomy" id="75939"/>
    <lineage>
        <taxon>Eukaryota</taxon>
        <taxon>Metazoa</taxon>
        <taxon>Chordata</taxon>
        <taxon>Craniata</taxon>
        <taxon>Vertebrata</taxon>
        <taxon>Euteleostomi</taxon>
        <taxon>Actinopterygii</taxon>
        <taxon>Neopterygii</taxon>
        <taxon>Teleostei</taxon>
        <taxon>Protacanthopterygii</taxon>
        <taxon>Esociformes</taxon>
        <taxon>Umbridae</taxon>
        <taxon>Dallia</taxon>
    </lineage>
</organism>
<accession>A0ACC2HJA9</accession>
<protein>
    <submittedName>
        <fullName evidence="1">Uncharacterized protein</fullName>
    </submittedName>
</protein>
<evidence type="ECO:0000313" key="2">
    <source>
        <dbReference type="Proteomes" id="UP001157502"/>
    </source>
</evidence>
<proteinExistence type="predicted"/>
<name>A0ACC2HJA9_DALPE</name>
<sequence>MQVDPNPVNVGDGGMVSKEIGTVSMVGNPPQTLELRRDVPLIQQNRITMVADCKTPVNVCSDSSNFNHCPVAPPPQQLNHTPTSGPPLIGSDKRSEVAKPKLHGAEIFLAHQWPCGTKVSPDDPANPSHSSVPFGQKPHTQTQSLISLPAGFQCSTLFKPGQPVSFLPTANLSSPLCKITLPPALGQIAALREATASQFQKESQTQSAGATPLLRTYPYHFAMGRCPSAEKKTLPSKVRCNSTFRGKSSQREQKSTVASGVVSPTIAIPVQHPPLGSPSPTHFTLSPPATLCCGSALAGITTQSRLLNHGEKGPPRQSIADKTSVGFLKVLPGAEDRAVVPPAEARDVPLDLSAKSMRLKTTMRGPPNVVGVAEQRDNETRPKVSLHPKRPHVGTYSSAPPYPILPNTHRNGTHPKATSRPQNHQGLDPNPSWVRGSSQGSMNNLPGTYVGVASPILASTLRSKDGKGSFEDEFQTFARQETISIIDQGEQLASRGKKVSFMMKGNQHVHGIKHPTSTSPAVTQSCPSKGAFTTALPTSANSYSHQKLGTIKAKTQYPPAAVKPLWQQPALLPHQGASVQRKVGQGAFKVKEVPSSEDLKSQIACQNPSRMEEEKWDRTKSPLSNLESIVKQKALETTALTGEGYGHLATVARRPDGLNFHPVCQDTLFHQTAAFGCPPYRYVEKRERPSSHGDSTLVMDKLNKLCVSEPNEKSTEKRIKPGELVDGKDGQVYAERASHTQAFGSVGSGTRNGADSKLAQELEGGVMKEESTTAFGLTPCVKLEQVGISIPTDQSALWVTKVEKTNRTEVEPPKATSVVAKQKKPPSPRKSAKERAPVELSKKTVVSGKKKTDQEIPPVKKYTKNKKPHTPKTTPNNEERKSVSVTESSSHDEERKSVSVTESTSQDELRKSVSVTESTPHSQERKSVSVTESTPHSQERKSVSVTESTPHSQERKSVSVTESTPHSQERKSACGEKTIQPVTKAVHYKPGSSSAVLSSSLSSATPDIIRCPGRTRKEAASSDGSTPRLSKELASSDGSTPRLSKELAFLDASTPRLSKEAASSDGSTPRLSKELAFLDNSTPRLRRCRRRGDEARLDNWGFATPSPPRLPSPPHPASPHSEPARRPRGRPRTHPLPEKCDQFKTRTTPCNEGDNPTRRKRTRCRNKKYQNGEYIIEKAKDEDGEEGLVRHRTISGSDLKTGMYPRLSATLTCRGSSPEPGPRRPLFGRSVSARQSEKETSLDPGDKPSGKRKFKSKHLGLTGELKKVGSKRLGKHPASSTTDDDSPDAKKQAGLSATAKSFSSPPASKKGTPGRGGTSESPRGRPVPPEVRRLIVNKNAGETLLQRAARLGYQVRWCFTVWRRTSGR</sequence>
<reference evidence="1" key="1">
    <citation type="submission" date="2021-05" db="EMBL/GenBank/DDBJ databases">
        <authorList>
            <person name="Pan Q."/>
            <person name="Jouanno E."/>
            <person name="Zahm M."/>
            <person name="Klopp C."/>
            <person name="Cabau C."/>
            <person name="Louis A."/>
            <person name="Berthelot C."/>
            <person name="Parey E."/>
            <person name="Roest Crollius H."/>
            <person name="Montfort J."/>
            <person name="Robinson-Rechavi M."/>
            <person name="Bouchez O."/>
            <person name="Lampietro C."/>
            <person name="Lopez Roques C."/>
            <person name="Donnadieu C."/>
            <person name="Postlethwait J."/>
            <person name="Bobe J."/>
            <person name="Dillon D."/>
            <person name="Chandos A."/>
            <person name="von Hippel F."/>
            <person name="Guiguen Y."/>
        </authorList>
    </citation>
    <scope>NUCLEOTIDE SEQUENCE</scope>
    <source>
        <strain evidence="1">YG-Jan2019</strain>
    </source>
</reference>
<evidence type="ECO:0000313" key="1">
    <source>
        <dbReference type="EMBL" id="KAJ8015730.1"/>
    </source>
</evidence>
<gene>
    <name evidence="1" type="ORF">DPEC_G00029190</name>
</gene>
<dbReference type="EMBL" id="CM055729">
    <property type="protein sequence ID" value="KAJ8015730.1"/>
    <property type="molecule type" value="Genomic_DNA"/>
</dbReference>